<evidence type="ECO:0000313" key="1">
    <source>
        <dbReference type="EMBL" id="GLK78020.1"/>
    </source>
</evidence>
<proteinExistence type="predicted"/>
<dbReference type="RefSeq" id="WP_271205840.1">
    <property type="nucleotide sequence ID" value="NZ_BSFK01000016.1"/>
</dbReference>
<dbReference type="EMBL" id="BSFK01000016">
    <property type="protein sequence ID" value="GLK78020.1"/>
    <property type="molecule type" value="Genomic_DNA"/>
</dbReference>
<accession>A0A9W6JLI3</accession>
<gene>
    <name evidence="1" type="ORF">GCM10008171_32740</name>
</gene>
<dbReference type="Proteomes" id="UP001143364">
    <property type="component" value="Unassembled WGS sequence"/>
</dbReference>
<reference evidence="1" key="2">
    <citation type="submission" date="2023-01" db="EMBL/GenBank/DDBJ databases">
        <authorList>
            <person name="Sun Q."/>
            <person name="Evtushenko L."/>
        </authorList>
    </citation>
    <scope>NUCLEOTIDE SEQUENCE</scope>
    <source>
        <strain evidence="1">VKM B-2555</strain>
    </source>
</reference>
<reference evidence="1" key="1">
    <citation type="journal article" date="2014" name="Int. J. Syst. Evol. Microbiol.">
        <title>Complete genome sequence of Corynebacterium casei LMG S-19264T (=DSM 44701T), isolated from a smear-ripened cheese.</title>
        <authorList>
            <consortium name="US DOE Joint Genome Institute (JGI-PGF)"/>
            <person name="Walter F."/>
            <person name="Albersmeier A."/>
            <person name="Kalinowski J."/>
            <person name="Ruckert C."/>
        </authorList>
    </citation>
    <scope>NUCLEOTIDE SEQUENCE</scope>
    <source>
        <strain evidence="1">VKM B-2555</strain>
    </source>
</reference>
<keyword evidence="2" id="KW-1185">Reference proteome</keyword>
<protein>
    <submittedName>
        <fullName evidence="1">Uncharacterized protein</fullName>
    </submittedName>
</protein>
<dbReference type="AlphaFoldDB" id="A0A9W6JLI3"/>
<organism evidence="1 2">
    <name type="scientific">Methylopila jiangsuensis</name>
    <dbReference type="NCBI Taxonomy" id="586230"/>
    <lineage>
        <taxon>Bacteria</taxon>
        <taxon>Pseudomonadati</taxon>
        <taxon>Pseudomonadota</taxon>
        <taxon>Alphaproteobacteria</taxon>
        <taxon>Hyphomicrobiales</taxon>
        <taxon>Methylopilaceae</taxon>
        <taxon>Methylopila</taxon>
    </lineage>
</organism>
<evidence type="ECO:0000313" key="2">
    <source>
        <dbReference type="Proteomes" id="UP001143364"/>
    </source>
</evidence>
<name>A0A9W6JLI3_9HYPH</name>
<comment type="caution">
    <text evidence="1">The sequence shown here is derived from an EMBL/GenBank/DDBJ whole genome shotgun (WGS) entry which is preliminary data.</text>
</comment>
<sequence length="71" mass="7938">MAVIDLQSHRSAALEAAWEAYASAARRAQQTLTIEDGIAAGAAWRRFLDLHMTADQRQRLSAAMLPMELRR</sequence>